<feature type="compositionally biased region" description="Acidic residues" evidence="1">
    <location>
        <begin position="96"/>
        <end position="105"/>
    </location>
</feature>
<protein>
    <submittedName>
        <fullName evidence="2">Uncharacterized protein</fullName>
    </submittedName>
</protein>
<keyword evidence="3" id="KW-1185">Reference proteome</keyword>
<gene>
    <name evidence="2" type="ORF">EKO27_g11580</name>
</gene>
<dbReference type="EMBL" id="RYZI01000762">
    <property type="protein sequence ID" value="RWA03524.1"/>
    <property type="molecule type" value="Genomic_DNA"/>
</dbReference>
<feature type="compositionally biased region" description="Basic and acidic residues" evidence="1">
    <location>
        <begin position="27"/>
        <end position="48"/>
    </location>
</feature>
<evidence type="ECO:0000256" key="1">
    <source>
        <dbReference type="SAM" id="MobiDB-lite"/>
    </source>
</evidence>
<organism evidence="2 3">
    <name type="scientific">Xylaria grammica</name>
    <dbReference type="NCBI Taxonomy" id="363999"/>
    <lineage>
        <taxon>Eukaryota</taxon>
        <taxon>Fungi</taxon>
        <taxon>Dikarya</taxon>
        <taxon>Ascomycota</taxon>
        <taxon>Pezizomycotina</taxon>
        <taxon>Sordariomycetes</taxon>
        <taxon>Xylariomycetidae</taxon>
        <taxon>Xylariales</taxon>
        <taxon>Xylariaceae</taxon>
        <taxon>Xylaria</taxon>
    </lineage>
</organism>
<name>A0A439CMY7_9PEZI</name>
<feature type="region of interest" description="Disordered" evidence="1">
    <location>
        <begin position="1"/>
        <end position="58"/>
    </location>
</feature>
<proteinExistence type="predicted"/>
<dbReference type="Proteomes" id="UP000286045">
    <property type="component" value="Unassembled WGS sequence"/>
</dbReference>
<feature type="region of interest" description="Disordered" evidence="1">
    <location>
        <begin position="73"/>
        <end position="112"/>
    </location>
</feature>
<evidence type="ECO:0000313" key="3">
    <source>
        <dbReference type="Proteomes" id="UP000286045"/>
    </source>
</evidence>
<evidence type="ECO:0000313" key="2">
    <source>
        <dbReference type="EMBL" id="RWA03524.1"/>
    </source>
</evidence>
<dbReference type="AlphaFoldDB" id="A0A439CMY7"/>
<feature type="compositionally biased region" description="Low complexity" evidence="1">
    <location>
        <begin position="1"/>
        <end position="26"/>
    </location>
</feature>
<accession>A0A439CMY7</accession>
<sequence length="112" mass="11779">MAPDSKTGNNNADTKAADTKAAGTKTADIKAADTKTADTRAADTRAAETEAEMGHSSIDVDLLEIGAWAKEYESQRSTPTEGGAGGAKGGVKRVLEEEDLRDDEEPASRRVR</sequence>
<comment type="caution">
    <text evidence="2">The sequence shown here is derived from an EMBL/GenBank/DDBJ whole genome shotgun (WGS) entry which is preliminary data.</text>
</comment>
<reference evidence="2 3" key="1">
    <citation type="submission" date="2018-12" db="EMBL/GenBank/DDBJ databases">
        <title>Draft genome sequence of Xylaria grammica IHI A82.</title>
        <authorList>
            <person name="Buettner E."/>
            <person name="Kellner H."/>
        </authorList>
    </citation>
    <scope>NUCLEOTIDE SEQUENCE [LARGE SCALE GENOMIC DNA]</scope>
    <source>
        <strain evidence="2 3">IHI A82</strain>
    </source>
</reference>